<name>A0A382K793_9ZZZZ</name>
<dbReference type="AlphaFoldDB" id="A0A382K793"/>
<sequence length="79" mass="8804">RTSTLAGRRCCVQQPRTFGPSMWSVRQLSTRRPSSVCGPTAVTSTPSMASDLRWTSIDRHLAMMRPSLRISLPSPDCLR</sequence>
<accession>A0A382K793</accession>
<organism evidence="1">
    <name type="scientific">marine metagenome</name>
    <dbReference type="NCBI Taxonomy" id="408172"/>
    <lineage>
        <taxon>unclassified sequences</taxon>
        <taxon>metagenomes</taxon>
        <taxon>ecological metagenomes</taxon>
    </lineage>
</organism>
<protein>
    <submittedName>
        <fullName evidence="1">Uncharacterized protein</fullName>
    </submittedName>
</protein>
<gene>
    <name evidence="1" type="ORF">METZ01_LOCUS272116</name>
</gene>
<feature type="non-terminal residue" evidence="1">
    <location>
        <position position="1"/>
    </location>
</feature>
<feature type="non-terminal residue" evidence="1">
    <location>
        <position position="79"/>
    </location>
</feature>
<proteinExistence type="predicted"/>
<dbReference type="EMBL" id="UINC01078308">
    <property type="protein sequence ID" value="SVC19262.1"/>
    <property type="molecule type" value="Genomic_DNA"/>
</dbReference>
<evidence type="ECO:0000313" key="1">
    <source>
        <dbReference type="EMBL" id="SVC19262.1"/>
    </source>
</evidence>
<reference evidence="1" key="1">
    <citation type="submission" date="2018-05" db="EMBL/GenBank/DDBJ databases">
        <authorList>
            <person name="Lanie J.A."/>
            <person name="Ng W.-L."/>
            <person name="Kazmierczak K.M."/>
            <person name="Andrzejewski T.M."/>
            <person name="Davidsen T.M."/>
            <person name="Wayne K.J."/>
            <person name="Tettelin H."/>
            <person name="Glass J.I."/>
            <person name="Rusch D."/>
            <person name="Podicherti R."/>
            <person name="Tsui H.-C.T."/>
            <person name="Winkler M.E."/>
        </authorList>
    </citation>
    <scope>NUCLEOTIDE SEQUENCE</scope>
</reference>